<dbReference type="RefSeq" id="WP_079409962.1">
    <property type="nucleotide sequence ID" value="NZ_MBTG01000005.1"/>
</dbReference>
<dbReference type="InterPro" id="IPR018060">
    <property type="entry name" value="HTH_AraC"/>
</dbReference>
<dbReference type="Pfam" id="PF12833">
    <property type="entry name" value="HTH_18"/>
    <property type="match status" value="1"/>
</dbReference>
<dbReference type="SUPFAM" id="SSF46689">
    <property type="entry name" value="Homeodomain-like"/>
    <property type="match status" value="1"/>
</dbReference>
<feature type="domain" description="HTH araC/xylS-type" evidence="5">
    <location>
        <begin position="642"/>
        <end position="741"/>
    </location>
</feature>
<keyword evidence="7" id="KW-1185">Reference proteome</keyword>
<dbReference type="SMART" id="SM00342">
    <property type="entry name" value="HTH_ARAC"/>
    <property type="match status" value="1"/>
</dbReference>
<keyword evidence="4" id="KW-1133">Transmembrane helix</keyword>
<accession>A0A1V4HPD6</accession>
<dbReference type="AlphaFoldDB" id="A0A1V4HPD6"/>
<evidence type="ECO:0000313" key="7">
    <source>
        <dbReference type="Proteomes" id="UP000190626"/>
    </source>
</evidence>
<evidence type="ECO:0000256" key="4">
    <source>
        <dbReference type="SAM" id="Phobius"/>
    </source>
</evidence>
<dbReference type="PANTHER" id="PTHR43280">
    <property type="entry name" value="ARAC-FAMILY TRANSCRIPTIONAL REGULATOR"/>
    <property type="match status" value="1"/>
</dbReference>
<gene>
    <name evidence="6" type="ORF">BC351_18555</name>
</gene>
<evidence type="ECO:0000256" key="1">
    <source>
        <dbReference type="ARBA" id="ARBA00023015"/>
    </source>
</evidence>
<evidence type="ECO:0000259" key="5">
    <source>
        <dbReference type="PROSITE" id="PS01124"/>
    </source>
</evidence>
<dbReference type="OrthoDB" id="2483982at2"/>
<keyword evidence="4" id="KW-0472">Membrane</keyword>
<feature type="transmembrane region" description="Helical" evidence="4">
    <location>
        <begin position="14"/>
        <end position="32"/>
    </location>
</feature>
<name>A0A1V4HPD6_9BACL</name>
<keyword evidence="4" id="KW-0812">Transmembrane</keyword>
<evidence type="ECO:0000313" key="6">
    <source>
        <dbReference type="EMBL" id="OPH59929.1"/>
    </source>
</evidence>
<dbReference type="GO" id="GO:0003700">
    <property type="term" value="F:DNA-binding transcription factor activity"/>
    <property type="evidence" value="ECO:0007669"/>
    <property type="project" value="InterPro"/>
</dbReference>
<evidence type="ECO:0000256" key="2">
    <source>
        <dbReference type="ARBA" id="ARBA00023125"/>
    </source>
</evidence>
<dbReference type="EMBL" id="MBTG01000005">
    <property type="protein sequence ID" value="OPH59929.1"/>
    <property type="molecule type" value="Genomic_DNA"/>
</dbReference>
<evidence type="ECO:0000256" key="3">
    <source>
        <dbReference type="ARBA" id="ARBA00023163"/>
    </source>
</evidence>
<dbReference type="PRINTS" id="PR00032">
    <property type="entry name" value="HTHARAC"/>
</dbReference>
<feature type="transmembrane region" description="Helical" evidence="4">
    <location>
        <begin position="276"/>
        <end position="297"/>
    </location>
</feature>
<keyword evidence="3" id="KW-0804">Transcription</keyword>
<dbReference type="STRING" id="1469647.BC351_18555"/>
<dbReference type="PROSITE" id="PS01124">
    <property type="entry name" value="HTH_ARAC_FAMILY_2"/>
    <property type="match status" value="1"/>
</dbReference>
<organism evidence="6 7">
    <name type="scientific">Paenibacillus ferrarius</name>
    <dbReference type="NCBI Taxonomy" id="1469647"/>
    <lineage>
        <taxon>Bacteria</taxon>
        <taxon>Bacillati</taxon>
        <taxon>Bacillota</taxon>
        <taxon>Bacilli</taxon>
        <taxon>Bacillales</taxon>
        <taxon>Paenibacillaceae</taxon>
        <taxon>Paenibacillus</taxon>
    </lineage>
</organism>
<dbReference type="PANTHER" id="PTHR43280:SF2">
    <property type="entry name" value="HTH-TYPE TRANSCRIPTIONAL REGULATOR EXSA"/>
    <property type="match status" value="1"/>
</dbReference>
<reference evidence="7" key="1">
    <citation type="submission" date="2016-07" db="EMBL/GenBank/DDBJ databases">
        <authorList>
            <person name="Florea S."/>
            <person name="Webb J.S."/>
            <person name="Jaromczyk J."/>
            <person name="Schardl C.L."/>
        </authorList>
    </citation>
    <scope>NUCLEOTIDE SEQUENCE [LARGE SCALE GENOMIC DNA]</scope>
    <source>
        <strain evidence="7">CY1</strain>
    </source>
</reference>
<proteinExistence type="predicted"/>
<dbReference type="Proteomes" id="UP000190626">
    <property type="component" value="Unassembled WGS sequence"/>
</dbReference>
<dbReference type="Gene3D" id="1.10.10.60">
    <property type="entry name" value="Homeodomain-like"/>
    <property type="match status" value="2"/>
</dbReference>
<dbReference type="InterPro" id="IPR009057">
    <property type="entry name" value="Homeodomain-like_sf"/>
</dbReference>
<keyword evidence="1" id="KW-0805">Transcription regulation</keyword>
<protein>
    <recommendedName>
        <fullName evidence="5">HTH araC/xylS-type domain-containing protein</fullName>
    </recommendedName>
</protein>
<keyword evidence="2" id="KW-0238">DNA-binding</keyword>
<dbReference type="GO" id="GO:0043565">
    <property type="term" value="F:sequence-specific DNA binding"/>
    <property type="evidence" value="ECO:0007669"/>
    <property type="project" value="InterPro"/>
</dbReference>
<sequence>MLRFLPEKTYLRNFLNMGLLFTVIILLFSYLLRQQYSKQAYEDINQLMATKTDSLSQGFEYQLDHLRSYALNIYQDPEITNWLLSDQSEPLSTAAAFKSVSKYMSLQSFIASTYLVNMKTEQVINSKNGIHTFADSDDQAMLTRVRNQPPTMLRFFDHTLADESYLALTVPSNRSKVASQGYVVILLDKNLLEKYLLQNLNDATANIMIVDGNQHVILGGSDTFDAKQLLQPDLKNHQVYLNHNVYLIHAHAFQVEEWTLYSIVKLKDISKNIDRIELEILGMCLFLLILLSALTFWNSRRHFKPFSQLATHMKETVATALPAAENKRNTEFSIIKSGLDHMVKTMEEMNSVIRNHHEVIKNEFLRQWLLQGTYNEAFLETGSTRLQTLLNSDIYLAVMRINRFQAFSDRYSYASRKLLIYAMGNIAGEVLEKHGFVSETVDLGSDHVAVMISGDLHRVNLTEAVYQAREEIGNWLQFHVTVALSGRTAVHSNMRSVYDRTYDLTLLRFFNEQDKVYVEEDLGNYWSEQQSDFDENLVQELIQSVRKAQKEKVREQLDELFAKLQTLSYAECQFQLKLLLFYIFKAFNKVMADQEPGGVDLLLQQFDTLLDVKEWVYSQFVTIIDSVALKHSASNRKEELASEMFDYVKQHFHDPMLTLESIADYLVLSVSYVRLVFKETYLITLSDFIHQERLEQAKKLLVSTDLPVLHIAERSGFQSKTTFFTSFKKYTGLTPNQYREQNND</sequence>
<comment type="caution">
    <text evidence="6">The sequence shown here is derived from an EMBL/GenBank/DDBJ whole genome shotgun (WGS) entry which is preliminary data.</text>
</comment>
<dbReference type="InterPro" id="IPR020449">
    <property type="entry name" value="Tscrpt_reg_AraC-type_HTH"/>
</dbReference>